<sequence length="299" mass="30781">MRFGLVGTGPWAGIAHGPGLLACPEVELVGIWGRDPAKAAALADELGLALGAAYPDVDALLADVDAVAFAVPPSIQAELALRAARAGKHLLLDKPIALDVAAADALEAAVAASGVASLVFFTDRFVDTSRDWFTHVRATGGWRGAWFRWLSTLQAPGNPFGGSAWRREQGALWDTGPHALSTLTGALGPVARITAVAGDGDLVTLIVGHESGATSTVVLSQFAPPAAASFDCTLWGEAGLVPMPPRPDGRIVEIYATAAGELVRSATGGRPTDADVRLGATITRLLADAQAQLNRPSST</sequence>
<reference evidence="4" key="1">
    <citation type="submission" date="2009-09" db="EMBL/GenBank/DDBJ databases">
        <title>The complete genome of Nakamurella multipartita DSM 44233.</title>
        <authorList>
            <consortium name="US DOE Joint Genome Institute (JGI-PGF)"/>
            <person name="Lucas S."/>
            <person name="Copeland A."/>
            <person name="Lapidus A."/>
            <person name="Glavina del Rio T."/>
            <person name="Dalin E."/>
            <person name="Tice H."/>
            <person name="Bruce D."/>
            <person name="Goodwin L."/>
            <person name="Pitluck S."/>
            <person name="Kyrpides N."/>
            <person name="Mavromatis K."/>
            <person name="Ivanova N."/>
            <person name="Ovchinnikova G."/>
            <person name="Sims D."/>
            <person name="Meincke L."/>
            <person name="Brettin T."/>
            <person name="Detter J.C."/>
            <person name="Han C."/>
            <person name="Larimer F."/>
            <person name="Land M."/>
            <person name="Hauser L."/>
            <person name="Markowitz V."/>
            <person name="Cheng J.-F."/>
            <person name="Hugenholtz P."/>
            <person name="Woyke T."/>
            <person name="Wu D."/>
            <person name="Klenk H.-P."/>
            <person name="Eisen J.A."/>
        </authorList>
    </citation>
    <scope>NUCLEOTIDE SEQUENCE [LARGE SCALE GENOMIC DNA]</scope>
    <source>
        <strain evidence="4">ATCC 700099 / DSM 44233 / CIP 104796 / JCM 9543 / NBRC 105858 / Y-104</strain>
    </source>
</reference>
<dbReference type="SUPFAM" id="SSF55347">
    <property type="entry name" value="Glyceraldehyde-3-phosphate dehydrogenase-like, C-terminal domain"/>
    <property type="match status" value="1"/>
</dbReference>
<gene>
    <name evidence="3" type="ordered locus">Namu_0112</name>
</gene>
<organism evidence="3 4">
    <name type="scientific">Nakamurella multipartita (strain ATCC 700099 / DSM 44233 / CIP 104796 / JCM 9543 / NBRC 105858 / Y-104)</name>
    <name type="common">Microsphaera multipartita</name>
    <dbReference type="NCBI Taxonomy" id="479431"/>
    <lineage>
        <taxon>Bacteria</taxon>
        <taxon>Bacillati</taxon>
        <taxon>Actinomycetota</taxon>
        <taxon>Actinomycetes</taxon>
        <taxon>Nakamurellales</taxon>
        <taxon>Nakamurellaceae</taxon>
        <taxon>Nakamurella</taxon>
    </lineage>
</organism>
<dbReference type="GO" id="GO:0000166">
    <property type="term" value="F:nucleotide binding"/>
    <property type="evidence" value="ECO:0007669"/>
    <property type="project" value="InterPro"/>
</dbReference>
<dbReference type="HOGENOM" id="CLU_081768_0_0_11"/>
<keyword evidence="1" id="KW-0560">Oxidoreductase</keyword>
<evidence type="ECO:0000259" key="2">
    <source>
        <dbReference type="Pfam" id="PF01408"/>
    </source>
</evidence>
<name>C8XIV9_NAKMY</name>
<dbReference type="PANTHER" id="PTHR43818">
    <property type="entry name" value="BCDNA.GH03377"/>
    <property type="match status" value="1"/>
</dbReference>
<dbReference type="eggNOG" id="COG0673">
    <property type="taxonomic scope" value="Bacteria"/>
</dbReference>
<dbReference type="GO" id="GO:0016491">
    <property type="term" value="F:oxidoreductase activity"/>
    <property type="evidence" value="ECO:0007669"/>
    <property type="project" value="UniProtKB-KW"/>
</dbReference>
<dbReference type="Gene3D" id="3.30.360.10">
    <property type="entry name" value="Dihydrodipicolinate Reductase, domain 2"/>
    <property type="match status" value="1"/>
</dbReference>
<accession>C8XIV9</accession>
<dbReference type="KEGG" id="nml:Namu_0112"/>
<dbReference type="InterPro" id="IPR050463">
    <property type="entry name" value="Gfo/Idh/MocA_oxidrdct_glycsds"/>
</dbReference>
<feature type="domain" description="Gfo/Idh/MocA-like oxidoreductase N-terminal" evidence="2">
    <location>
        <begin position="1"/>
        <end position="117"/>
    </location>
</feature>
<proteinExistence type="predicted"/>
<dbReference type="InterPro" id="IPR036291">
    <property type="entry name" value="NAD(P)-bd_dom_sf"/>
</dbReference>
<dbReference type="AlphaFoldDB" id="C8XIV9"/>
<dbReference type="PANTHER" id="PTHR43818:SF11">
    <property type="entry name" value="BCDNA.GH03377"/>
    <property type="match status" value="1"/>
</dbReference>
<dbReference type="InParanoid" id="C8XIV9"/>
<dbReference type="Proteomes" id="UP000002218">
    <property type="component" value="Chromosome"/>
</dbReference>
<dbReference type="STRING" id="479431.Namu_0112"/>
<dbReference type="Pfam" id="PF01408">
    <property type="entry name" value="GFO_IDH_MocA"/>
    <property type="match status" value="1"/>
</dbReference>
<protein>
    <submittedName>
        <fullName evidence="3">Oxidoreductase domain protein</fullName>
    </submittedName>
</protein>
<dbReference type="RefSeq" id="WP_012814021.1">
    <property type="nucleotide sequence ID" value="NC_013235.1"/>
</dbReference>
<dbReference type="EMBL" id="CP001737">
    <property type="protein sequence ID" value="ACV76546.1"/>
    <property type="molecule type" value="Genomic_DNA"/>
</dbReference>
<dbReference type="SUPFAM" id="SSF51735">
    <property type="entry name" value="NAD(P)-binding Rossmann-fold domains"/>
    <property type="match status" value="1"/>
</dbReference>
<dbReference type="InterPro" id="IPR000683">
    <property type="entry name" value="Gfo/Idh/MocA-like_OxRdtase_N"/>
</dbReference>
<keyword evidence="4" id="KW-1185">Reference proteome</keyword>
<evidence type="ECO:0000313" key="3">
    <source>
        <dbReference type="EMBL" id="ACV76546.1"/>
    </source>
</evidence>
<reference evidence="3 4" key="2">
    <citation type="journal article" date="2010" name="Stand. Genomic Sci.">
        <title>Complete genome sequence of Nakamurella multipartita type strain (Y-104).</title>
        <authorList>
            <person name="Tice H."/>
            <person name="Mayilraj S."/>
            <person name="Sims D."/>
            <person name="Lapidus A."/>
            <person name="Nolan M."/>
            <person name="Lucas S."/>
            <person name="Glavina Del Rio T."/>
            <person name="Copeland A."/>
            <person name="Cheng J.F."/>
            <person name="Meincke L."/>
            <person name="Bruce D."/>
            <person name="Goodwin L."/>
            <person name="Pitluck S."/>
            <person name="Ivanova N."/>
            <person name="Mavromatis K."/>
            <person name="Ovchinnikova G."/>
            <person name="Pati A."/>
            <person name="Chen A."/>
            <person name="Palaniappan K."/>
            <person name="Land M."/>
            <person name="Hauser L."/>
            <person name="Chang Y.J."/>
            <person name="Jeffries C.D."/>
            <person name="Detter J.C."/>
            <person name="Brettin T."/>
            <person name="Rohde M."/>
            <person name="Goker M."/>
            <person name="Bristow J."/>
            <person name="Eisen J.A."/>
            <person name="Markowitz V."/>
            <person name="Hugenholtz P."/>
            <person name="Kyrpides N.C."/>
            <person name="Klenk H.P."/>
            <person name="Chen F."/>
        </authorList>
    </citation>
    <scope>NUCLEOTIDE SEQUENCE [LARGE SCALE GENOMIC DNA]</scope>
    <source>
        <strain evidence="4">ATCC 700099 / DSM 44233 / CIP 104796 / JCM 9543 / NBRC 105858 / Y-104</strain>
    </source>
</reference>
<evidence type="ECO:0000313" key="4">
    <source>
        <dbReference type="Proteomes" id="UP000002218"/>
    </source>
</evidence>
<dbReference type="PROSITE" id="PS51257">
    <property type="entry name" value="PROKAR_LIPOPROTEIN"/>
    <property type="match status" value="1"/>
</dbReference>
<dbReference type="Gene3D" id="3.40.50.720">
    <property type="entry name" value="NAD(P)-binding Rossmann-like Domain"/>
    <property type="match status" value="1"/>
</dbReference>
<evidence type="ECO:0000256" key="1">
    <source>
        <dbReference type="ARBA" id="ARBA00023002"/>
    </source>
</evidence>
<dbReference type="OrthoDB" id="3815872at2"/>